<dbReference type="Pfam" id="PF01031">
    <property type="entry name" value="Dynamin_M"/>
    <property type="match status" value="1"/>
</dbReference>
<dbReference type="GO" id="GO:0016020">
    <property type="term" value="C:membrane"/>
    <property type="evidence" value="ECO:0007669"/>
    <property type="project" value="TreeGrafter"/>
</dbReference>
<dbReference type="PANTHER" id="PTHR11566:SF21">
    <property type="entry name" value="DYNAMIN RELATED PROTEIN 1, ISOFORM A"/>
    <property type="match status" value="1"/>
</dbReference>
<dbReference type="Pfam" id="PF02212">
    <property type="entry name" value="GED"/>
    <property type="match status" value="1"/>
</dbReference>
<dbReference type="PROSITE" id="PS51718">
    <property type="entry name" value="G_DYNAMIN_2"/>
    <property type="match status" value="1"/>
</dbReference>
<dbReference type="InterPro" id="IPR003130">
    <property type="entry name" value="GED"/>
</dbReference>
<dbReference type="Gene3D" id="1.20.120.1240">
    <property type="entry name" value="Dynamin, middle domain"/>
    <property type="match status" value="1"/>
</dbReference>
<dbReference type="InterPro" id="IPR000375">
    <property type="entry name" value="Dynamin_stalk"/>
</dbReference>
<evidence type="ECO:0000256" key="2">
    <source>
        <dbReference type="ARBA" id="ARBA00023134"/>
    </source>
</evidence>
<keyword evidence="5" id="KW-0378">Hydrolase</keyword>
<dbReference type="GO" id="GO:0005737">
    <property type="term" value="C:cytoplasm"/>
    <property type="evidence" value="ECO:0007669"/>
    <property type="project" value="TreeGrafter"/>
</dbReference>
<dbReference type="GO" id="GO:0005525">
    <property type="term" value="F:GTP binding"/>
    <property type="evidence" value="ECO:0007669"/>
    <property type="project" value="InterPro"/>
</dbReference>
<evidence type="ECO:0000259" key="3">
    <source>
        <dbReference type="PROSITE" id="PS51388"/>
    </source>
</evidence>
<dbReference type="InterPro" id="IPR030381">
    <property type="entry name" value="G_DYNAMIN_dom"/>
</dbReference>
<dbReference type="EMBL" id="JARKIF010000004">
    <property type="protein sequence ID" value="KAJ7641667.1"/>
    <property type="molecule type" value="Genomic_DNA"/>
</dbReference>
<dbReference type="InterPro" id="IPR027417">
    <property type="entry name" value="P-loop_NTPase"/>
</dbReference>
<feature type="domain" description="Dynamin-type G" evidence="4">
    <location>
        <begin position="15"/>
        <end position="340"/>
    </location>
</feature>
<sequence>MALYRDLRALGANAFLDVPNITVIGGQSAGKSSLVEAVSGINVPRDSGTCTRCPMECTMSGESDSWSCQISLRFDYKQDGSKYATPETHAFGSILTDKTAVELWLRRAQAAILHPHIQYQNFYTKTEDQLKNPPADDRRLSFSKNAVLVELRDSTLTDLGFVDLPGLIQNDAPEAIRVVRDLTVSRITARKTLILVTIPMSGKFFRTRFVCNSDKCVDDLQNQEAARLAKEADRDGVRTIAVLTKPDLLGPGATGSRQTWTDVLEGRRFELKHGYYCVRLPDDAERAQAITKSESERRATEYFDSTQPWRDIADRSRFGVPNLSACLSRLLVSHMEDSLPGLRRQVAGLLEKCSDDLNRLPSPPVSDSEPAAAVLLMVTEFCRAFRAAVFGDTEDYKAFVQTNRQHYGQFQADIKCTVPDFRPFSGHVNYRNPNLDVVETRDGVEPVGPLDLVDVRQVITGSITWELPSHVPFDAMKSLVSRFTGQWRNPSLACFQAVVKGASDFLSDTLMEKYFAQFTQLKEYIRELTCAELERCRVEALKTLEKMLVLERVPLFTQNTDHLQSETHAWLGRYNSVHYHSRHYLSGRPRSPSPPAVRYIEIEGQPFSEELHLMAKTRAYWQIAYQRIIDYVPLLIEHEFNQRMAERLQPMLFEQLLGGPDVSVKMQELMAEDPVVCAQRRSLKTQIERLSEIKQKLDGLT</sequence>
<keyword evidence="6" id="KW-1185">Reference proteome</keyword>
<evidence type="ECO:0000313" key="6">
    <source>
        <dbReference type="Proteomes" id="UP001221142"/>
    </source>
</evidence>
<comment type="caution">
    <text evidence="5">The sequence shown here is derived from an EMBL/GenBank/DDBJ whole genome shotgun (WGS) entry which is preliminary data.</text>
</comment>
<dbReference type="InterPro" id="IPR020850">
    <property type="entry name" value="GED_dom"/>
</dbReference>
<feature type="domain" description="GED" evidence="3">
    <location>
        <begin position="610"/>
        <end position="701"/>
    </location>
</feature>
<reference evidence="5" key="1">
    <citation type="submission" date="2023-03" db="EMBL/GenBank/DDBJ databases">
        <title>Massive genome expansion in bonnet fungi (Mycena s.s.) driven by repeated elements and novel gene families across ecological guilds.</title>
        <authorList>
            <consortium name="Lawrence Berkeley National Laboratory"/>
            <person name="Harder C.B."/>
            <person name="Miyauchi S."/>
            <person name="Viragh M."/>
            <person name="Kuo A."/>
            <person name="Thoen E."/>
            <person name="Andreopoulos B."/>
            <person name="Lu D."/>
            <person name="Skrede I."/>
            <person name="Drula E."/>
            <person name="Henrissat B."/>
            <person name="Morin E."/>
            <person name="Kohler A."/>
            <person name="Barry K."/>
            <person name="LaButti K."/>
            <person name="Morin E."/>
            <person name="Salamov A."/>
            <person name="Lipzen A."/>
            <person name="Mereny Z."/>
            <person name="Hegedus B."/>
            <person name="Baldrian P."/>
            <person name="Stursova M."/>
            <person name="Weitz H."/>
            <person name="Taylor A."/>
            <person name="Grigoriev I.V."/>
            <person name="Nagy L.G."/>
            <person name="Martin F."/>
            <person name="Kauserud H."/>
        </authorList>
    </citation>
    <scope>NUCLEOTIDE SEQUENCE</scope>
    <source>
        <strain evidence="5">9284</strain>
    </source>
</reference>
<evidence type="ECO:0000256" key="1">
    <source>
        <dbReference type="ARBA" id="ARBA00022741"/>
    </source>
</evidence>
<dbReference type="PANTHER" id="PTHR11566">
    <property type="entry name" value="DYNAMIN"/>
    <property type="match status" value="1"/>
</dbReference>
<proteinExistence type="predicted"/>
<dbReference type="SUPFAM" id="SSF52540">
    <property type="entry name" value="P-loop containing nucleoside triphosphate hydrolases"/>
    <property type="match status" value="1"/>
</dbReference>
<dbReference type="PROSITE" id="PS51388">
    <property type="entry name" value="GED"/>
    <property type="match status" value="1"/>
</dbReference>
<name>A0AAD7C9Z5_9AGAR</name>
<dbReference type="Pfam" id="PF00350">
    <property type="entry name" value="Dynamin_N"/>
    <property type="match status" value="1"/>
</dbReference>
<dbReference type="Proteomes" id="UP001221142">
    <property type="component" value="Unassembled WGS sequence"/>
</dbReference>
<dbReference type="Gene3D" id="3.40.50.300">
    <property type="entry name" value="P-loop containing nucleotide triphosphate hydrolases"/>
    <property type="match status" value="1"/>
</dbReference>
<dbReference type="SMART" id="SM00053">
    <property type="entry name" value="DYNc"/>
    <property type="match status" value="1"/>
</dbReference>
<accession>A0AAD7C9Z5</accession>
<dbReference type="AlphaFoldDB" id="A0AAD7C9Z5"/>
<gene>
    <name evidence="5" type="ORF">FB45DRAFT_1125647</name>
</gene>
<dbReference type="GO" id="GO:0003924">
    <property type="term" value="F:GTPase activity"/>
    <property type="evidence" value="ECO:0007669"/>
    <property type="project" value="InterPro"/>
</dbReference>
<keyword evidence="2" id="KW-0342">GTP-binding</keyword>
<dbReference type="GO" id="GO:0005874">
    <property type="term" value="C:microtubule"/>
    <property type="evidence" value="ECO:0007669"/>
    <property type="project" value="TreeGrafter"/>
</dbReference>
<evidence type="ECO:0000313" key="5">
    <source>
        <dbReference type="EMBL" id="KAJ7641667.1"/>
    </source>
</evidence>
<protein>
    <submittedName>
        <fullName evidence="5">P-loop containing nucleoside triphosphate hydrolase protein</fullName>
    </submittedName>
</protein>
<keyword evidence="1" id="KW-0547">Nucleotide-binding</keyword>
<dbReference type="InterPro" id="IPR001401">
    <property type="entry name" value="Dynamin_GTPase"/>
</dbReference>
<organism evidence="5 6">
    <name type="scientific">Roridomyces roridus</name>
    <dbReference type="NCBI Taxonomy" id="1738132"/>
    <lineage>
        <taxon>Eukaryota</taxon>
        <taxon>Fungi</taxon>
        <taxon>Dikarya</taxon>
        <taxon>Basidiomycota</taxon>
        <taxon>Agaricomycotina</taxon>
        <taxon>Agaricomycetes</taxon>
        <taxon>Agaricomycetidae</taxon>
        <taxon>Agaricales</taxon>
        <taxon>Marasmiineae</taxon>
        <taxon>Mycenaceae</taxon>
        <taxon>Roridomyces</taxon>
    </lineage>
</organism>
<dbReference type="InterPro" id="IPR022812">
    <property type="entry name" value="Dynamin"/>
</dbReference>
<dbReference type="GO" id="GO:0008017">
    <property type="term" value="F:microtubule binding"/>
    <property type="evidence" value="ECO:0007669"/>
    <property type="project" value="TreeGrafter"/>
</dbReference>
<evidence type="ECO:0000259" key="4">
    <source>
        <dbReference type="PROSITE" id="PS51718"/>
    </source>
</evidence>
<dbReference type="CDD" id="cd08771">
    <property type="entry name" value="DLP_1"/>
    <property type="match status" value="1"/>
</dbReference>
<dbReference type="PRINTS" id="PR00195">
    <property type="entry name" value="DYNAMIN"/>
</dbReference>
<dbReference type="InterPro" id="IPR045063">
    <property type="entry name" value="Dynamin_N"/>
</dbReference>